<evidence type="ECO:0000259" key="3">
    <source>
        <dbReference type="Pfam" id="PF00535"/>
    </source>
</evidence>
<dbReference type="PANTHER" id="PTHR22916">
    <property type="entry name" value="GLYCOSYLTRANSFERASE"/>
    <property type="match status" value="1"/>
</dbReference>
<evidence type="ECO:0000313" key="6">
    <source>
        <dbReference type="EMBL" id="SMD67039.1"/>
    </source>
</evidence>
<dbReference type="EMBL" id="CP041979">
    <property type="protein sequence ID" value="QHH90652.1"/>
    <property type="molecule type" value="Genomic_DNA"/>
</dbReference>
<dbReference type="Pfam" id="PF00535">
    <property type="entry name" value="Glycos_transf_2"/>
    <property type="match status" value="1"/>
</dbReference>
<dbReference type="PANTHER" id="PTHR22916:SF3">
    <property type="entry name" value="UDP-GLCNAC:BETAGAL BETA-1,3-N-ACETYLGLUCOSAMINYLTRANSFERASE-LIKE PROTEIN 1"/>
    <property type="match status" value="1"/>
</dbReference>
<feature type="domain" description="Glycosyltransferase 2-like" evidence="3">
    <location>
        <begin position="5"/>
        <end position="161"/>
    </location>
</feature>
<dbReference type="Proteomes" id="UP001174229">
    <property type="component" value="Unassembled WGS sequence"/>
</dbReference>
<dbReference type="SUPFAM" id="SSF53448">
    <property type="entry name" value="Nucleotide-diphospho-sugar transferases"/>
    <property type="match status" value="1"/>
</dbReference>
<organism evidence="6 7">
    <name type="scientific">Bacillus pacificus</name>
    <dbReference type="NCBI Taxonomy" id="2026187"/>
    <lineage>
        <taxon>Bacteria</taxon>
        <taxon>Bacillati</taxon>
        <taxon>Bacillota</taxon>
        <taxon>Bacilli</taxon>
        <taxon>Bacillales</taxon>
        <taxon>Bacillaceae</taxon>
        <taxon>Bacillus</taxon>
        <taxon>Bacillus cereus group</taxon>
    </lineage>
</organism>
<keyword evidence="8" id="KW-1185">Reference proteome</keyword>
<reference evidence="7" key="1">
    <citation type="submission" date="2017-04" db="EMBL/GenBank/DDBJ databases">
        <authorList>
            <person name="Criscuolo A."/>
        </authorList>
    </citation>
    <scope>NUCLEOTIDE SEQUENCE [LARGE SCALE GENOMIC DNA]</scope>
</reference>
<keyword evidence="2" id="KW-0175">Coiled coil</keyword>
<reference evidence="5 8" key="3">
    <citation type="submission" date="2019-07" db="EMBL/GenBank/DDBJ databases">
        <authorList>
            <person name="Yu W.S."/>
            <person name="Cheong H.-M."/>
            <person name="Choi Y."/>
            <person name="Hwang K.J."/>
            <person name="Jung K."/>
            <person name="Lee S."/>
            <person name="Choi C."/>
        </authorList>
    </citation>
    <scope>NUCLEOTIDE SEQUENCE [LARGE SCALE GENOMIC DNA]</scope>
    <source>
        <strain evidence="5 8">NCCP 15909</strain>
    </source>
</reference>
<dbReference type="Gene3D" id="3.90.550.10">
    <property type="entry name" value="Spore Coat Polysaccharide Biosynthesis Protein SpsA, Chain A"/>
    <property type="match status" value="1"/>
</dbReference>
<dbReference type="CDD" id="cd00761">
    <property type="entry name" value="Glyco_tranf_GTA_type"/>
    <property type="match status" value="1"/>
</dbReference>
<dbReference type="Proteomes" id="UP000464796">
    <property type="component" value="Chromosome"/>
</dbReference>
<name>A0A1J9YQB7_9BACI</name>
<comment type="similarity">
    <text evidence="1">Belongs to the glycosyltransferase 2 family.</text>
</comment>
<dbReference type="RefSeq" id="WP_001124451.1">
    <property type="nucleotide sequence ID" value="NZ_CP093424.1"/>
</dbReference>
<proteinExistence type="inferred from homology"/>
<evidence type="ECO:0000313" key="4">
    <source>
        <dbReference type="EMBL" id="MDK7391783.1"/>
    </source>
</evidence>
<feature type="coiled-coil region" evidence="2">
    <location>
        <begin position="244"/>
        <end position="271"/>
    </location>
</feature>
<protein>
    <submittedName>
        <fullName evidence="4">Glycosyltransferase family 2 protein</fullName>
    </submittedName>
    <submittedName>
        <fullName evidence="6">Putative glycosyltransferase EpsE</fullName>
        <ecNumber evidence="6">2.4.-.-</ecNumber>
    </submittedName>
</protein>
<dbReference type="EC" id="2.4.-.-" evidence="6"/>
<dbReference type="GO" id="GO:0016758">
    <property type="term" value="F:hexosyltransferase activity"/>
    <property type="evidence" value="ECO:0007669"/>
    <property type="project" value="UniProtKB-ARBA"/>
</dbReference>
<evidence type="ECO:0000256" key="1">
    <source>
        <dbReference type="ARBA" id="ARBA00006739"/>
    </source>
</evidence>
<evidence type="ECO:0000313" key="5">
    <source>
        <dbReference type="EMBL" id="QHH90652.1"/>
    </source>
</evidence>
<dbReference type="EMBL" id="FWZB01000020">
    <property type="protein sequence ID" value="SMD67039.1"/>
    <property type="molecule type" value="Genomic_DNA"/>
</dbReference>
<gene>
    <name evidence="6" type="primary">epsE</name>
    <name evidence="6" type="ORF">BACERE00191_00494</name>
    <name evidence="5" type="ORF">FPL01_19195</name>
    <name evidence="4" type="ORF">OWO78_10055</name>
</gene>
<dbReference type="InterPro" id="IPR001173">
    <property type="entry name" value="Glyco_trans_2-like"/>
</dbReference>
<sequence>MPKITVLMPVYNGEKYLRESVDSILNQTFTDFELLIINDGSTDSSMEILNSYSDSRIRIVTNEVNLRLIKTLNKGIDLATGEYIARMDCDDIADPKRLEIQLQYMEKHPDVAVCGTGVKVIGQNRKPWQISGSSELIRNCLYVRSCMIHPSVMMRTEFLKEHNIYYDLNYLHAEDYELFQRLSEKYKVINLEEPLLNYRWSETSVSSLNASDQEVMAAKISTEALSRIGIEFNRVPFARGTLTKEELLEVKRQLEEQYHKANKEDKNIKQIFQFLWLDMILKGTNHGLWNIKMLFSPKFCSILLMDKGLLTRIIAKSLLKK</sequence>
<evidence type="ECO:0000256" key="2">
    <source>
        <dbReference type="SAM" id="Coils"/>
    </source>
</evidence>
<keyword evidence="6" id="KW-0808">Transferase</keyword>
<keyword evidence="6" id="KW-0328">Glycosyltransferase</keyword>
<evidence type="ECO:0000313" key="7">
    <source>
        <dbReference type="Proteomes" id="UP000194499"/>
    </source>
</evidence>
<reference evidence="6" key="2">
    <citation type="submission" date="2017-04" db="EMBL/GenBank/DDBJ databases">
        <authorList>
            <person name="Afonso C.L."/>
            <person name="Miller P.J."/>
            <person name="Scott M.A."/>
            <person name="Spackman E."/>
            <person name="Goraichik I."/>
            <person name="Dimitrov K.M."/>
            <person name="Suarez D.L."/>
            <person name="Swayne D.E."/>
        </authorList>
    </citation>
    <scope>NUCLEOTIDE SEQUENCE [LARGE SCALE GENOMIC DNA]</scope>
    <source>
        <strain evidence="6">16-00191</strain>
    </source>
</reference>
<dbReference type="Proteomes" id="UP000194499">
    <property type="component" value="Unassembled WGS sequence"/>
</dbReference>
<dbReference type="EMBL" id="JAPNPE010000003">
    <property type="protein sequence ID" value="MDK7391783.1"/>
    <property type="molecule type" value="Genomic_DNA"/>
</dbReference>
<reference evidence="4" key="4">
    <citation type="submission" date="2022-11" db="EMBL/GenBank/DDBJ databases">
        <title>WGS-based characterization of Bacillus cereus isolated from food &amp; feed additives.</title>
        <authorList>
            <person name="Bogaerts B."/>
            <person name="Fraiture M.-A."/>
            <person name="Roosens N.H.C."/>
            <person name="De Keersmaecker S.C.J."/>
            <person name="Vanneste K."/>
        </authorList>
    </citation>
    <scope>NUCLEOTIDE SEQUENCE</scope>
    <source>
        <strain evidence="4">74.2</strain>
    </source>
</reference>
<evidence type="ECO:0000313" key="8">
    <source>
        <dbReference type="Proteomes" id="UP000464796"/>
    </source>
</evidence>
<accession>A0A1J9YQB7</accession>
<dbReference type="AlphaFoldDB" id="A0A1J9YQB7"/>
<dbReference type="InterPro" id="IPR029044">
    <property type="entry name" value="Nucleotide-diphossugar_trans"/>
</dbReference>